<dbReference type="KEGG" id="xdo:XDD1_2316"/>
<gene>
    <name evidence="1" type="ORF">XDD1_2316</name>
</gene>
<proteinExistence type="predicted"/>
<dbReference type="EMBL" id="FO704550">
    <property type="protein sequence ID" value="CDG18015.1"/>
    <property type="molecule type" value="Genomic_DNA"/>
</dbReference>
<dbReference type="Proteomes" id="UP000032721">
    <property type="component" value="Chromosome"/>
</dbReference>
<dbReference type="AlphaFoldDB" id="A0A068QVV7"/>
<sequence length="45" mass="5241">MAEPLSIKIDPNYPASLFRQWPEQTEKKPLTHTFVIDFFSLSEMG</sequence>
<protein>
    <submittedName>
        <fullName evidence="1">Uncharacterized protein</fullName>
    </submittedName>
</protein>
<organism evidence="1 2">
    <name type="scientific">Xenorhabdus doucetiae</name>
    <dbReference type="NCBI Taxonomy" id="351671"/>
    <lineage>
        <taxon>Bacteria</taxon>
        <taxon>Pseudomonadati</taxon>
        <taxon>Pseudomonadota</taxon>
        <taxon>Gammaproteobacteria</taxon>
        <taxon>Enterobacterales</taxon>
        <taxon>Morganellaceae</taxon>
        <taxon>Xenorhabdus</taxon>
    </lineage>
</organism>
<reference evidence="1 2" key="1">
    <citation type="submission" date="2013-07" db="EMBL/GenBank/DDBJ databases">
        <authorList>
            <person name="Genoscope - CEA"/>
        </authorList>
    </citation>
    <scope>NUCLEOTIDE SEQUENCE [LARGE SCALE GENOMIC DNA]</scope>
    <source>
        <strain evidence="2">FRM16 / DSM 17909</strain>
    </source>
</reference>
<evidence type="ECO:0000313" key="2">
    <source>
        <dbReference type="Proteomes" id="UP000032721"/>
    </source>
</evidence>
<dbReference type="HOGENOM" id="CLU_3207124_0_0_6"/>
<accession>A0A068QVV7</accession>
<name>A0A068QVV7_9GAMM</name>
<evidence type="ECO:0000313" key="1">
    <source>
        <dbReference type="EMBL" id="CDG18015.1"/>
    </source>
</evidence>